<keyword evidence="2" id="KW-1185">Reference proteome</keyword>
<accession>A0A0U1KYW7</accession>
<sequence length="38" mass="4224">MYVQNSILKETPAKSLQILAGVFVSNTSSLNFIYTKCN</sequence>
<protein>
    <submittedName>
        <fullName evidence="1">Uncharacterized protein</fullName>
    </submittedName>
</protein>
<dbReference type="AlphaFoldDB" id="A0A0U1KYW7"/>
<gene>
    <name evidence="1" type="ORF">SpAn4DRAFT_5022</name>
</gene>
<name>A0A0U1KYW7_9FIRM</name>
<dbReference type="EMBL" id="CTRP01000009">
    <property type="protein sequence ID" value="CQR72133.1"/>
    <property type="molecule type" value="Genomic_DNA"/>
</dbReference>
<organism evidence="1 2">
    <name type="scientific">Sporomusa ovata</name>
    <dbReference type="NCBI Taxonomy" id="2378"/>
    <lineage>
        <taxon>Bacteria</taxon>
        <taxon>Bacillati</taxon>
        <taxon>Bacillota</taxon>
        <taxon>Negativicutes</taxon>
        <taxon>Selenomonadales</taxon>
        <taxon>Sporomusaceae</taxon>
        <taxon>Sporomusa</taxon>
    </lineage>
</organism>
<evidence type="ECO:0000313" key="2">
    <source>
        <dbReference type="Proteomes" id="UP000049855"/>
    </source>
</evidence>
<reference evidence="2" key="1">
    <citation type="submission" date="2015-03" db="EMBL/GenBank/DDBJ databases">
        <authorList>
            <person name="Nijsse Bart"/>
        </authorList>
    </citation>
    <scope>NUCLEOTIDE SEQUENCE [LARGE SCALE GENOMIC DNA]</scope>
</reference>
<dbReference type="Proteomes" id="UP000049855">
    <property type="component" value="Unassembled WGS sequence"/>
</dbReference>
<evidence type="ECO:0000313" key="1">
    <source>
        <dbReference type="EMBL" id="CQR72133.1"/>
    </source>
</evidence>
<proteinExistence type="predicted"/>